<dbReference type="AlphaFoldDB" id="A0AAD8ECF4"/>
<proteinExistence type="predicted"/>
<name>A0AAD8ECF4_DIPPU</name>
<comment type="caution">
    <text evidence="2">The sequence shown here is derived from an EMBL/GenBank/DDBJ whole genome shotgun (WGS) entry which is preliminary data.</text>
</comment>
<keyword evidence="3" id="KW-1185">Reference proteome</keyword>
<dbReference type="InterPro" id="IPR037448">
    <property type="entry name" value="Zig-8"/>
</dbReference>
<reference evidence="2" key="1">
    <citation type="journal article" date="2023" name="IScience">
        <title>Live-bearing cockroach genome reveals convergent evolutionary mechanisms linked to viviparity in insects and beyond.</title>
        <authorList>
            <person name="Fouks B."/>
            <person name="Harrison M.C."/>
            <person name="Mikhailova A.A."/>
            <person name="Marchal E."/>
            <person name="English S."/>
            <person name="Carruthers M."/>
            <person name="Jennings E.C."/>
            <person name="Chiamaka E.L."/>
            <person name="Frigard R.A."/>
            <person name="Pippel M."/>
            <person name="Attardo G.M."/>
            <person name="Benoit J.B."/>
            <person name="Bornberg-Bauer E."/>
            <person name="Tobe S.S."/>
        </authorList>
    </citation>
    <scope>NUCLEOTIDE SEQUENCE</scope>
    <source>
        <strain evidence="2">Stay&amp;Tobe</strain>
    </source>
</reference>
<reference evidence="2" key="2">
    <citation type="submission" date="2023-05" db="EMBL/GenBank/DDBJ databases">
        <authorList>
            <person name="Fouks B."/>
        </authorList>
    </citation>
    <scope>NUCLEOTIDE SEQUENCE</scope>
    <source>
        <strain evidence="2">Stay&amp;Tobe</strain>
        <tissue evidence="2">Testes</tissue>
    </source>
</reference>
<feature type="non-terminal residue" evidence="2">
    <location>
        <position position="71"/>
    </location>
</feature>
<accession>A0AAD8ECF4</accession>
<evidence type="ECO:0000259" key="1">
    <source>
        <dbReference type="PROSITE" id="PS50835"/>
    </source>
</evidence>
<dbReference type="PROSITE" id="PS50835">
    <property type="entry name" value="IG_LIKE"/>
    <property type="match status" value="1"/>
</dbReference>
<evidence type="ECO:0000313" key="2">
    <source>
        <dbReference type="EMBL" id="KAJ9585193.1"/>
    </source>
</evidence>
<evidence type="ECO:0000313" key="3">
    <source>
        <dbReference type="Proteomes" id="UP001233999"/>
    </source>
</evidence>
<dbReference type="InterPro" id="IPR007110">
    <property type="entry name" value="Ig-like_dom"/>
</dbReference>
<dbReference type="GO" id="GO:0050808">
    <property type="term" value="P:synapse organization"/>
    <property type="evidence" value="ECO:0007669"/>
    <property type="project" value="TreeGrafter"/>
</dbReference>
<gene>
    <name evidence="2" type="ORF">L9F63_003019</name>
</gene>
<feature type="non-terminal residue" evidence="2">
    <location>
        <position position="1"/>
    </location>
</feature>
<dbReference type="Proteomes" id="UP001233999">
    <property type="component" value="Unassembled WGS sequence"/>
</dbReference>
<dbReference type="SUPFAM" id="SSF48726">
    <property type="entry name" value="Immunoglobulin"/>
    <property type="match status" value="1"/>
</dbReference>
<dbReference type="PANTHER" id="PTHR23279:SF3">
    <property type="entry name" value="DEFECTIVE PROBOSCIS EXTENSION RESPONSE 18"/>
    <property type="match status" value="1"/>
</dbReference>
<dbReference type="GO" id="GO:0032589">
    <property type="term" value="C:neuron projection membrane"/>
    <property type="evidence" value="ECO:0007669"/>
    <property type="project" value="TreeGrafter"/>
</dbReference>
<organism evidence="2 3">
    <name type="scientific">Diploptera punctata</name>
    <name type="common">Pacific beetle cockroach</name>
    <dbReference type="NCBI Taxonomy" id="6984"/>
    <lineage>
        <taxon>Eukaryota</taxon>
        <taxon>Metazoa</taxon>
        <taxon>Ecdysozoa</taxon>
        <taxon>Arthropoda</taxon>
        <taxon>Hexapoda</taxon>
        <taxon>Insecta</taxon>
        <taxon>Pterygota</taxon>
        <taxon>Neoptera</taxon>
        <taxon>Polyneoptera</taxon>
        <taxon>Dictyoptera</taxon>
        <taxon>Blattodea</taxon>
        <taxon>Blaberoidea</taxon>
        <taxon>Blaberidae</taxon>
        <taxon>Diplopterinae</taxon>
        <taxon>Diploptera</taxon>
    </lineage>
</organism>
<dbReference type="PANTHER" id="PTHR23279">
    <property type="entry name" value="DEFECTIVE PROBOSCIS EXTENSION RESPONSE DPR -RELATED"/>
    <property type="match status" value="1"/>
</dbReference>
<dbReference type="InterPro" id="IPR036179">
    <property type="entry name" value="Ig-like_dom_sf"/>
</dbReference>
<feature type="domain" description="Ig-like" evidence="1">
    <location>
        <begin position="1"/>
        <end position="64"/>
    </location>
</feature>
<dbReference type="InterPro" id="IPR013783">
    <property type="entry name" value="Ig-like_fold"/>
</dbReference>
<dbReference type="EMBL" id="JASPKZ010007293">
    <property type="protein sequence ID" value="KAJ9585193.1"/>
    <property type="molecule type" value="Genomic_DNA"/>
</dbReference>
<sequence>VTWMHRRQNSIHLLTVGRHTYSSDQRITLNYRYPNNWRLEIQYVTRRDEGHYECQVATHPPRVKIVNLRIT</sequence>
<protein>
    <recommendedName>
        <fullName evidence="1">Ig-like domain-containing protein</fullName>
    </recommendedName>
</protein>
<dbReference type="Gene3D" id="2.60.40.10">
    <property type="entry name" value="Immunoglobulins"/>
    <property type="match status" value="1"/>
</dbReference>